<dbReference type="OrthoDB" id="5352625at2"/>
<evidence type="ECO:0000313" key="4">
    <source>
        <dbReference type="Proteomes" id="UP000290191"/>
    </source>
</evidence>
<comment type="caution">
    <text evidence="3">The sequence shown here is derived from an EMBL/GenBank/DDBJ whole genome shotgun (WGS) entry which is preliminary data.</text>
</comment>
<evidence type="ECO:0000313" key="3">
    <source>
        <dbReference type="EMBL" id="RXJ64749.1"/>
    </source>
</evidence>
<organism evidence="3 4">
    <name type="scientific">Halarcobacter anaerophilus</name>
    <dbReference type="NCBI Taxonomy" id="877500"/>
    <lineage>
        <taxon>Bacteria</taxon>
        <taxon>Pseudomonadati</taxon>
        <taxon>Campylobacterota</taxon>
        <taxon>Epsilonproteobacteria</taxon>
        <taxon>Campylobacterales</taxon>
        <taxon>Arcobacteraceae</taxon>
        <taxon>Halarcobacter</taxon>
    </lineage>
</organism>
<dbReference type="InterPro" id="IPR002509">
    <property type="entry name" value="NODB_dom"/>
</dbReference>
<dbReference type="EMBL" id="PDKO01000001">
    <property type="protein sequence ID" value="RXJ64749.1"/>
    <property type="molecule type" value="Genomic_DNA"/>
</dbReference>
<dbReference type="SUPFAM" id="SSF88713">
    <property type="entry name" value="Glycoside hydrolase/deacetylase"/>
    <property type="match status" value="1"/>
</dbReference>
<evidence type="ECO:0000256" key="1">
    <source>
        <dbReference type="SAM" id="Coils"/>
    </source>
</evidence>
<dbReference type="GO" id="GO:0005975">
    <property type="term" value="P:carbohydrate metabolic process"/>
    <property type="evidence" value="ECO:0007669"/>
    <property type="project" value="InterPro"/>
</dbReference>
<keyword evidence="1" id="KW-0175">Coiled coil</keyword>
<name>A0A4Q0Y742_9BACT</name>
<dbReference type="InterPro" id="IPR011330">
    <property type="entry name" value="Glyco_hydro/deAcase_b/a-brl"/>
</dbReference>
<protein>
    <recommendedName>
        <fullName evidence="2">NodB homology domain-containing protein</fullName>
    </recommendedName>
</protein>
<dbReference type="Pfam" id="PF01522">
    <property type="entry name" value="Polysacc_deac_1"/>
    <property type="match status" value="1"/>
</dbReference>
<proteinExistence type="predicted"/>
<evidence type="ECO:0000259" key="2">
    <source>
        <dbReference type="Pfam" id="PF01522"/>
    </source>
</evidence>
<accession>A0A4Q0Y742</accession>
<dbReference type="AlphaFoldDB" id="A0A4Q0Y742"/>
<reference evidence="3 4" key="1">
    <citation type="submission" date="2017-10" db="EMBL/GenBank/DDBJ databases">
        <title>Genomics of the genus Arcobacter.</title>
        <authorList>
            <person name="Perez-Cataluna A."/>
            <person name="Figueras M.J."/>
        </authorList>
    </citation>
    <scope>NUCLEOTIDE SEQUENCE [LARGE SCALE GENOMIC DNA]</scope>
    <source>
        <strain evidence="3 4">DSM 24636</strain>
    </source>
</reference>
<keyword evidence="4" id="KW-1185">Reference proteome</keyword>
<dbReference type="GO" id="GO:0016810">
    <property type="term" value="F:hydrolase activity, acting on carbon-nitrogen (but not peptide) bonds"/>
    <property type="evidence" value="ECO:0007669"/>
    <property type="project" value="InterPro"/>
</dbReference>
<dbReference type="Gene3D" id="3.20.20.370">
    <property type="entry name" value="Glycoside hydrolase/deacetylase"/>
    <property type="match status" value="1"/>
</dbReference>
<feature type="domain" description="NodB homology" evidence="2">
    <location>
        <begin position="28"/>
        <end position="143"/>
    </location>
</feature>
<gene>
    <name evidence="3" type="ORF">CRV06_01995</name>
</gene>
<dbReference type="Proteomes" id="UP000290191">
    <property type="component" value="Unassembled WGS sequence"/>
</dbReference>
<sequence>MNIFITLDYELFFGSYSGTQEKSIIYPTNRFLQVLNKYGIKASFFVDSGYLIKLDEYRKKYNILEENYQNIVTQIKNLSNNGHDIQLHIHPHWEDSYFNGEKWIINTKRYRLQEFNDNEIDNIVFKYKKILTDITGNKIFTYRAGGWCIQPFLNIGKALKKHNIWLDCTVFNNGKNNSNTHYFDFSNMPKKDIWKFDENPLKEDKTGYFTEIPISSYKVSPLFFWKLAFYKKFGGSFHKSFGDGNAVGGSKLDKLRMLIKRTDSVVSLDGYKISYLQSALFDFKKNIDNKNFVIIGHPKAMTEYSLKKLEEFIKKNKDSNFTTFKREFFNEK</sequence>
<dbReference type="RefSeq" id="WP_129081117.1">
    <property type="nucleotide sequence ID" value="NZ_CP041070.1"/>
</dbReference>
<feature type="coiled-coil region" evidence="1">
    <location>
        <begin position="54"/>
        <end position="81"/>
    </location>
</feature>